<feature type="domain" description="HTH lacI-type" evidence="4">
    <location>
        <begin position="2"/>
        <end position="56"/>
    </location>
</feature>
<evidence type="ECO:0000256" key="1">
    <source>
        <dbReference type="ARBA" id="ARBA00023015"/>
    </source>
</evidence>
<dbReference type="InterPro" id="IPR025997">
    <property type="entry name" value="SBP_2_dom"/>
</dbReference>
<keyword evidence="1" id="KW-0805">Transcription regulation</keyword>
<dbReference type="RefSeq" id="WP_044630904.1">
    <property type="nucleotide sequence ID" value="NZ_JTDW01000001.1"/>
</dbReference>
<dbReference type="PROSITE" id="PS50932">
    <property type="entry name" value="HTH_LACI_2"/>
    <property type="match status" value="1"/>
</dbReference>
<dbReference type="PANTHER" id="PTHR30146:SF144">
    <property type="entry name" value="LACI-FAMILY TRANSCRIPTION REGULATOR"/>
    <property type="match status" value="1"/>
</dbReference>
<dbReference type="InterPro" id="IPR010982">
    <property type="entry name" value="Lambda_DNA-bd_dom_sf"/>
</dbReference>
<dbReference type="Pfam" id="PF13407">
    <property type="entry name" value="Peripla_BP_4"/>
    <property type="match status" value="1"/>
</dbReference>
<dbReference type="OrthoDB" id="628703at2"/>
<dbReference type="Gene3D" id="1.10.260.40">
    <property type="entry name" value="lambda repressor-like DNA-binding domains"/>
    <property type="match status" value="1"/>
</dbReference>
<name>A0A0D7WCW1_9FLAO</name>
<dbReference type="EMBL" id="JTDW01000001">
    <property type="protein sequence ID" value="KJD36909.1"/>
    <property type="molecule type" value="Genomic_DNA"/>
</dbReference>
<organism evidence="5 6">
    <name type="scientific">Neotamlana sedimentorum</name>
    <dbReference type="NCBI Taxonomy" id="1435349"/>
    <lineage>
        <taxon>Bacteria</taxon>
        <taxon>Pseudomonadati</taxon>
        <taxon>Bacteroidota</taxon>
        <taxon>Flavobacteriia</taxon>
        <taxon>Flavobacteriales</taxon>
        <taxon>Flavobacteriaceae</taxon>
        <taxon>Neotamlana</taxon>
    </lineage>
</organism>
<dbReference type="GO" id="GO:0000976">
    <property type="term" value="F:transcription cis-regulatory region binding"/>
    <property type="evidence" value="ECO:0007669"/>
    <property type="project" value="TreeGrafter"/>
</dbReference>
<dbReference type="SUPFAM" id="SSF53822">
    <property type="entry name" value="Periplasmic binding protein-like I"/>
    <property type="match status" value="1"/>
</dbReference>
<dbReference type="Proteomes" id="UP000032578">
    <property type="component" value="Unassembled WGS sequence"/>
</dbReference>
<dbReference type="SMART" id="SM00354">
    <property type="entry name" value="HTH_LACI"/>
    <property type="match status" value="1"/>
</dbReference>
<keyword evidence="3" id="KW-0804">Transcription</keyword>
<dbReference type="PATRIC" id="fig|1435349.4.peg.29"/>
<protein>
    <recommendedName>
        <fullName evidence="4">HTH lacI-type domain-containing protein</fullName>
    </recommendedName>
</protein>
<comment type="caution">
    <text evidence="5">The sequence shown here is derived from an EMBL/GenBank/DDBJ whole genome shotgun (WGS) entry which is preliminary data.</text>
</comment>
<reference evidence="5 6" key="1">
    <citation type="submission" date="2014-11" db="EMBL/GenBank/DDBJ databases">
        <title>Tamlana sedimentorum sp. nov., isolated from shallow sand sediments of the Sea of Japan.</title>
        <authorList>
            <person name="Romanenko L.A."/>
        </authorList>
    </citation>
    <scope>NUCLEOTIDE SEQUENCE [LARGE SCALE GENOMIC DNA]</scope>
    <source>
        <strain evidence="5 6">JCM 19808</strain>
    </source>
</reference>
<accession>A0A0D7WCW1</accession>
<dbReference type="InterPro" id="IPR000843">
    <property type="entry name" value="HTH_LacI"/>
</dbReference>
<evidence type="ECO:0000313" key="6">
    <source>
        <dbReference type="Proteomes" id="UP000032578"/>
    </source>
</evidence>
<dbReference type="InterPro" id="IPR028082">
    <property type="entry name" value="Peripla_BP_I"/>
</dbReference>
<dbReference type="SUPFAM" id="SSF47413">
    <property type="entry name" value="lambda repressor-like DNA-binding domains"/>
    <property type="match status" value="1"/>
</dbReference>
<dbReference type="PROSITE" id="PS00356">
    <property type="entry name" value="HTH_LACI_1"/>
    <property type="match status" value="1"/>
</dbReference>
<dbReference type="GO" id="GO:0003700">
    <property type="term" value="F:DNA-binding transcription factor activity"/>
    <property type="evidence" value="ECO:0007669"/>
    <property type="project" value="TreeGrafter"/>
</dbReference>
<dbReference type="AlphaFoldDB" id="A0A0D7WCW1"/>
<evidence type="ECO:0000259" key="4">
    <source>
        <dbReference type="PROSITE" id="PS50932"/>
    </source>
</evidence>
<keyword evidence="2" id="KW-0238">DNA-binding</keyword>
<sequence>MVRIKDIAREANVSEGTVDRVLHNRGGVSKHTEQKIRKILERRNYSINPVASALASKNKYEIAVLIPNYNDTDAFWKAPYLGILKAAEEIKSFGINLAIYNFNQFDPKSYLKAFQKLIKTQPSSVVFVPMFLSETSQIVSQLETQNIPYQFLNIDVENHNNLTYVGQDSLMAGTIAGKLMHLSATTNKYLIILSRENRTDNNAISKRVKGFQDYFFKNKIEHATHTLKVDGFNNPLNLTQSVNDVLKEHNDISGIFVPSSRISAVANNLNNSAKFTLIGFDNTPQNVACLQRETVSFLISQKPFEQGYESIKIISDYLSKSKKPKQKIYLPIDILIKENVNYNDMSQNLFEEDVTI</sequence>
<proteinExistence type="predicted"/>
<evidence type="ECO:0000256" key="3">
    <source>
        <dbReference type="ARBA" id="ARBA00023163"/>
    </source>
</evidence>
<dbReference type="CDD" id="cd01392">
    <property type="entry name" value="HTH_LacI"/>
    <property type="match status" value="1"/>
</dbReference>
<gene>
    <name evidence="5" type="ORF">PW52_00140</name>
</gene>
<evidence type="ECO:0000313" key="5">
    <source>
        <dbReference type="EMBL" id="KJD36909.1"/>
    </source>
</evidence>
<dbReference type="STRING" id="1435349.PW52_00140"/>
<dbReference type="Gene3D" id="3.40.50.2300">
    <property type="match status" value="2"/>
</dbReference>
<dbReference type="PANTHER" id="PTHR30146">
    <property type="entry name" value="LACI-RELATED TRANSCRIPTIONAL REPRESSOR"/>
    <property type="match status" value="1"/>
</dbReference>
<keyword evidence="6" id="KW-1185">Reference proteome</keyword>
<dbReference type="Pfam" id="PF00356">
    <property type="entry name" value="LacI"/>
    <property type="match status" value="1"/>
</dbReference>
<evidence type="ECO:0000256" key="2">
    <source>
        <dbReference type="ARBA" id="ARBA00023125"/>
    </source>
</evidence>